<organism evidence="3 4">
    <name type="scientific">Crepidotus variabilis</name>
    <dbReference type="NCBI Taxonomy" id="179855"/>
    <lineage>
        <taxon>Eukaryota</taxon>
        <taxon>Fungi</taxon>
        <taxon>Dikarya</taxon>
        <taxon>Basidiomycota</taxon>
        <taxon>Agaricomycotina</taxon>
        <taxon>Agaricomycetes</taxon>
        <taxon>Agaricomycetidae</taxon>
        <taxon>Agaricales</taxon>
        <taxon>Agaricineae</taxon>
        <taxon>Crepidotaceae</taxon>
        <taxon>Crepidotus</taxon>
    </lineage>
</organism>
<evidence type="ECO:0000313" key="3">
    <source>
        <dbReference type="EMBL" id="KAF9535217.1"/>
    </source>
</evidence>
<proteinExistence type="predicted"/>
<dbReference type="EMBL" id="MU157825">
    <property type="protein sequence ID" value="KAF9535217.1"/>
    <property type="molecule type" value="Genomic_DNA"/>
</dbReference>
<feature type="transmembrane region" description="Helical" evidence="2">
    <location>
        <begin position="207"/>
        <end position="231"/>
    </location>
</feature>
<dbReference type="Proteomes" id="UP000807306">
    <property type="component" value="Unassembled WGS sequence"/>
</dbReference>
<keyword evidence="2" id="KW-1133">Transmembrane helix</keyword>
<dbReference type="AlphaFoldDB" id="A0A9P6JVA4"/>
<reference evidence="3" key="1">
    <citation type="submission" date="2020-11" db="EMBL/GenBank/DDBJ databases">
        <authorList>
            <consortium name="DOE Joint Genome Institute"/>
            <person name="Ahrendt S."/>
            <person name="Riley R."/>
            <person name="Andreopoulos W."/>
            <person name="Labutti K."/>
            <person name="Pangilinan J."/>
            <person name="Ruiz-Duenas F.J."/>
            <person name="Barrasa J.M."/>
            <person name="Sanchez-Garcia M."/>
            <person name="Camarero S."/>
            <person name="Miyauchi S."/>
            <person name="Serrano A."/>
            <person name="Linde D."/>
            <person name="Babiker R."/>
            <person name="Drula E."/>
            <person name="Ayuso-Fernandez I."/>
            <person name="Pacheco R."/>
            <person name="Padilla G."/>
            <person name="Ferreira P."/>
            <person name="Barriuso J."/>
            <person name="Kellner H."/>
            <person name="Castanera R."/>
            <person name="Alfaro M."/>
            <person name="Ramirez L."/>
            <person name="Pisabarro A.G."/>
            <person name="Kuo A."/>
            <person name="Tritt A."/>
            <person name="Lipzen A."/>
            <person name="He G."/>
            <person name="Yan M."/>
            <person name="Ng V."/>
            <person name="Cullen D."/>
            <person name="Martin F."/>
            <person name="Rosso M.-N."/>
            <person name="Henrissat B."/>
            <person name="Hibbett D."/>
            <person name="Martinez A.T."/>
            <person name="Grigoriev I.V."/>
        </authorList>
    </citation>
    <scope>NUCLEOTIDE SEQUENCE</scope>
    <source>
        <strain evidence="3">CBS 506.95</strain>
    </source>
</reference>
<accession>A0A9P6JVA4</accession>
<evidence type="ECO:0000256" key="2">
    <source>
        <dbReference type="SAM" id="Phobius"/>
    </source>
</evidence>
<keyword evidence="2" id="KW-0812">Transmembrane</keyword>
<evidence type="ECO:0000313" key="4">
    <source>
        <dbReference type="Proteomes" id="UP000807306"/>
    </source>
</evidence>
<sequence length="349" mass="38797">MIASVLHSLQAVPLSQSIGLTPDSKIIVNASNAQIIYAPDQEQQQDCDITYKVASSAIVMAKKKSYGGKFCAVDINECTDEVPATKFWVLAPKGQCYDYFPVKVLVENKEIQSIENNLCSIDSKTKPVGAYEYTGTQNLFNISLVPWPPKKWNKIAVYQIQFEEDPQFTSAPSTASSYTDISSRSAPLRTFTSTSSASHAEIRSSKLPAMTIGLSISLPTAFILFIAWFFLCRKSRRKIEFNPSEMGGRPIDASPFPSEKQDRYLFIPRSFLSPFTKSKSQILIPHGPQSPRNSTVDIFGSEITVMQKREETQPFETMSKAPSHHSTLSYVTDPPEVDEAYPEKIGAAH</sequence>
<name>A0A9P6JVA4_9AGAR</name>
<keyword evidence="2" id="KW-0472">Membrane</keyword>
<evidence type="ECO:0000256" key="1">
    <source>
        <dbReference type="SAM" id="MobiDB-lite"/>
    </source>
</evidence>
<protein>
    <submittedName>
        <fullName evidence="3">Uncharacterized protein</fullName>
    </submittedName>
</protein>
<feature type="region of interest" description="Disordered" evidence="1">
    <location>
        <begin position="314"/>
        <end position="338"/>
    </location>
</feature>
<keyword evidence="4" id="KW-1185">Reference proteome</keyword>
<comment type="caution">
    <text evidence="3">The sequence shown here is derived from an EMBL/GenBank/DDBJ whole genome shotgun (WGS) entry which is preliminary data.</text>
</comment>
<gene>
    <name evidence="3" type="ORF">CPB83DRAFT_831264</name>
</gene>